<dbReference type="Proteomes" id="UP000886501">
    <property type="component" value="Unassembled WGS sequence"/>
</dbReference>
<evidence type="ECO:0000313" key="1">
    <source>
        <dbReference type="EMBL" id="KAF9654326.1"/>
    </source>
</evidence>
<protein>
    <submittedName>
        <fullName evidence="1">Uncharacterized protein</fullName>
    </submittedName>
</protein>
<reference evidence="1" key="2">
    <citation type="journal article" date="2020" name="Nat. Commun.">
        <title>Large-scale genome sequencing of mycorrhizal fungi provides insights into the early evolution of symbiotic traits.</title>
        <authorList>
            <person name="Miyauchi S."/>
            <person name="Kiss E."/>
            <person name="Kuo A."/>
            <person name="Drula E."/>
            <person name="Kohler A."/>
            <person name="Sanchez-Garcia M."/>
            <person name="Morin E."/>
            <person name="Andreopoulos B."/>
            <person name="Barry K.W."/>
            <person name="Bonito G."/>
            <person name="Buee M."/>
            <person name="Carver A."/>
            <person name="Chen C."/>
            <person name="Cichocki N."/>
            <person name="Clum A."/>
            <person name="Culley D."/>
            <person name="Crous P.W."/>
            <person name="Fauchery L."/>
            <person name="Girlanda M."/>
            <person name="Hayes R.D."/>
            <person name="Keri Z."/>
            <person name="LaButti K."/>
            <person name="Lipzen A."/>
            <person name="Lombard V."/>
            <person name="Magnuson J."/>
            <person name="Maillard F."/>
            <person name="Murat C."/>
            <person name="Nolan M."/>
            <person name="Ohm R.A."/>
            <person name="Pangilinan J."/>
            <person name="Pereira M.F."/>
            <person name="Perotto S."/>
            <person name="Peter M."/>
            <person name="Pfister S."/>
            <person name="Riley R."/>
            <person name="Sitrit Y."/>
            <person name="Stielow J.B."/>
            <person name="Szollosi G."/>
            <person name="Zifcakova L."/>
            <person name="Stursova M."/>
            <person name="Spatafora J.W."/>
            <person name="Tedersoo L."/>
            <person name="Vaario L.M."/>
            <person name="Yamada A."/>
            <person name="Yan M."/>
            <person name="Wang P."/>
            <person name="Xu J."/>
            <person name="Bruns T."/>
            <person name="Baldrian P."/>
            <person name="Vilgalys R."/>
            <person name="Dunand C."/>
            <person name="Henrissat B."/>
            <person name="Grigoriev I.V."/>
            <person name="Hibbett D."/>
            <person name="Nagy L.G."/>
            <person name="Martin F.M."/>
        </authorList>
    </citation>
    <scope>NUCLEOTIDE SEQUENCE</scope>
    <source>
        <strain evidence="1">P2</strain>
    </source>
</reference>
<organism evidence="1 2">
    <name type="scientific">Thelephora ganbajun</name>
    <name type="common">Ganba fungus</name>
    <dbReference type="NCBI Taxonomy" id="370292"/>
    <lineage>
        <taxon>Eukaryota</taxon>
        <taxon>Fungi</taxon>
        <taxon>Dikarya</taxon>
        <taxon>Basidiomycota</taxon>
        <taxon>Agaricomycotina</taxon>
        <taxon>Agaricomycetes</taxon>
        <taxon>Thelephorales</taxon>
        <taxon>Thelephoraceae</taxon>
        <taxon>Thelephora</taxon>
    </lineage>
</organism>
<evidence type="ECO:0000313" key="2">
    <source>
        <dbReference type="Proteomes" id="UP000886501"/>
    </source>
</evidence>
<name>A0ACB6ZXY3_THEGA</name>
<comment type="caution">
    <text evidence="1">The sequence shown here is derived from an EMBL/GenBank/DDBJ whole genome shotgun (WGS) entry which is preliminary data.</text>
</comment>
<accession>A0ACB6ZXY3</accession>
<reference evidence="1" key="1">
    <citation type="submission" date="2019-10" db="EMBL/GenBank/DDBJ databases">
        <authorList>
            <consortium name="DOE Joint Genome Institute"/>
            <person name="Kuo A."/>
            <person name="Miyauchi S."/>
            <person name="Kiss E."/>
            <person name="Drula E."/>
            <person name="Kohler A."/>
            <person name="Sanchez-Garcia M."/>
            <person name="Andreopoulos B."/>
            <person name="Barry K.W."/>
            <person name="Bonito G."/>
            <person name="Buee M."/>
            <person name="Carver A."/>
            <person name="Chen C."/>
            <person name="Cichocki N."/>
            <person name="Clum A."/>
            <person name="Culley D."/>
            <person name="Crous P.W."/>
            <person name="Fauchery L."/>
            <person name="Girlanda M."/>
            <person name="Hayes R."/>
            <person name="Keri Z."/>
            <person name="Labutti K."/>
            <person name="Lipzen A."/>
            <person name="Lombard V."/>
            <person name="Magnuson J."/>
            <person name="Maillard F."/>
            <person name="Morin E."/>
            <person name="Murat C."/>
            <person name="Nolan M."/>
            <person name="Ohm R."/>
            <person name="Pangilinan J."/>
            <person name="Pereira M."/>
            <person name="Perotto S."/>
            <person name="Peter M."/>
            <person name="Riley R."/>
            <person name="Sitrit Y."/>
            <person name="Stielow B."/>
            <person name="Szollosi G."/>
            <person name="Zifcakova L."/>
            <person name="Stursova M."/>
            <person name="Spatafora J.W."/>
            <person name="Tedersoo L."/>
            <person name="Vaario L.-M."/>
            <person name="Yamada A."/>
            <person name="Yan M."/>
            <person name="Wang P."/>
            <person name="Xu J."/>
            <person name="Bruns T."/>
            <person name="Baldrian P."/>
            <person name="Vilgalys R."/>
            <person name="Henrissat B."/>
            <person name="Grigoriev I.V."/>
            <person name="Hibbett D."/>
            <person name="Nagy L.G."/>
            <person name="Martin F.M."/>
        </authorList>
    </citation>
    <scope>NUCLEOTIDE SEQUENCE</scope>
    <source>
        <strain evidence="1">P2</strain>
    </source>
</reference>
<proteinExistence type="predicted"/>
<gene>
    <name evidence="1" type="ORF">BDM02DRAFT_3106658</name>
</gene>
<keyword evidence="2" id="KW-1185">Reference proteome</keyword>
<sequence length="394" mass="44473">MTTVELSTSPLPRPPALSEEWRACRPDYLSVYGLVLDAERHANEQVKANPSYREAKDNLMFARVAGYLLIELYNRRAILSEVPCRSLVKQLKSLPREDGDTAHDVIFKIGQRKLNYLLRMFRTSTKKYPTPSLHPSRPSFDTLEDMTRDCMMVDSKDYRTARRKALARDDYRCILTGMFDRTSLRFSRELDQLRRGLDATFTTIQACHILNESTMQGIDPTGASEDTAVMSKTDYAVTAMSILRDFGLESHAQELLAPDGVHNLGNLLSLAQEVHTYFDNLDLWFEGTDEPNCYTVCVSDRGIERYLRMFGHLCVDGGRLYVTFSSNENTRLPDPKLLALHAACARVVRMSGAAEALDELERDVEGTRVLAFDGSSAHLLDHLMSRFATIPGVA</sequence>
<dbReference type="EMBL" id="MU117961">
    <property type="protein sequence ID" value="KAF9654326.1"/>
    <property type="molecule type" value="Genomic_DNA"/>
</dbReference>